<dbReference type="FunFam" id="3.30.70.270:FF:000001">
    <property type="entry name" value="Diguanylate cyclase domain protein"/>
    <property type="match status" value="1"/>
</dbReference>
<dbReference type="SUPFAM" id="SSF55073">
    <property type="entry name" value="Nucleotide cyclase"/>
    <property type="match status" value="1"/>
</dbReference>
<evidence type="ECO:0000259" key="4">
    <source>
        <dbReference type="PROSITE" id="PS50885"/>
    </source>
</evidence>
<evidence type="ECO:0000259" key="3">
    <source>
        <dbReference type="PROSITE" id="PS50883"/>
    </source>
</evidence>
<keyword evidence="1" id="KW-0175">Coiled coil</keyword>
<dbReference type="Pfam" id="PF00563">
    <property type="entry name" value="EAL"/>
    <property type="match status" value="1"/>
</dbReference>
<dbReference type="SMART" id="SM00267">
    <property type="entry name" value="GGDEF"/>
    <property type="match status" value="1"/>
</dbReference>
<evidence type="ECO:0000256" key="1">
    <source>
        <dbReference type="SAM" id="Coils"/>
    </source>
</evidence>
<proteinExistence type="predicted"/>
<dbReference type="PROSITE" id="PS50887">
    <property type="entry name" value="GGDEF"/>
    <property type="match status" value="1"/>
</dbReference>
<keyword evidence="2" id="KW-0812">Transmembrane</keyword>
<protein>
    <submittedName>
        <fullName evidence="6">Diguanylate cyclase/phosphodiesterase (GGDEF &amp; EAL domains) with PAS/PAC sensor(S)</fullName>
    </submittedName>
</protein>
<dbReference type="GO" id="GO:0007165">
    <property type="term" value="P:signal transduction"/>
    <property type="evidence" value="ECO:0007669"/>
    <property type="project" value="InterPro"/>
</dbReference>
<dbReference type="PROSITE" id="PS50883">
    <property type="entry name" value="EAL"/>
    <property type="match status" value="1"/>
</dbReference>
<dbReference type="Gene3D" id="3.20.20.450">
    <property type="entry name" value="EAL domain"/>
    <property type="match status" value="1"/>
</dbReference>
<keyword evidence="2" id="KW-1133">Transmembrane helix</keyword>
<dbReference type="InterPro" id="IPR000160">
    <property type="entry name" value="GGDEF_dom"/>
</dbReference>
<dbReference type="CDD" id="cd01949">
    <property type="entry name" value="GGDEF"/>
    <property type="match status" value="1"/>
</dbReference>
<accession>A0A3B1A530</accession>
<dbReference type="InterPro" id="IPR029787">
    <property type="entry name" value="Nucleotide_cyclase"/>
</dbReference>
<sequence length="839" mass="95953">MRLLDFSSFKVKYLFILVILVLVIILTIAISENRIQSTANLLTNSIAQRLEVSEIVETLHLDLAKANRAVDLYMISPNKDSRDIMNKSFTSIRSYLSKLKNHYWITTNLLPHSIIDFDKLIQNLEREISQLLKIRTNANEMYPAFTIANHTMLNANKSIITLLSSAILEKINEKKIGSKQYLLLISLRDQWRRLINDYRVYLINRLGSLFEKDLPNQENNIKINYTQVKLLINKLTNQKTDSPIGLATEVLIENISTLSKQWYSDYKKVLKINTSTNWRTDIPVLTNKIYPMFKQANYDLEYISRKLHENSKMDIEIQKKSMSSVSYYLLTLAVFVTSLIILATLFLYRNILHPIEILSENLKLEAQGKPTEKITNIKTTEMKRIIDSFNEMQYQVHSRQIALEHMAMHDALTSLPNRALLMDRLNHAILNSKRNNTSIALLLLDLDRFKEINDTLGHAAGDILLCSVAERLKNCLRDSDTVARLGGDEFAIVLPNISDSGVNHITKKLVSTLDKVYHIEEHNLYVRMSIGIANFPIHGEDSSSLMQHADIAMYQSKRTNTNITTYDPEKDIQNIEKLSLLTDLKTALINNEMLLHYLPISSLETMKIIGFEALIRWQHPIYGMIQPNNFISIAEQTGIIKNISRWVIKQAIAQCKIWQNLGEDIYVTINLSVWDLQDPSLEAYIKSVLSEYSLPANKLVLEITESAMMADSERAKQVLIKLHDMGLDITIDDYGTGFSSMAYLKQLPVDTLKIDKSFVTNMDTDENNETIVRSSIELAHNLGLLVLAEGVESNRIKDLLLELKCDKIQGYVVNKAITKESATKLLKQGKDNISYLKPK</sequence>
<feature type="coiled-coil region" evidence="1">
    <location>
        <begin position="114"/>
        <end position="141"/>
    </location>
</feature>
<dbReference type="CDD" id="cd01948">
    <property type="entry name" value="EAL"/>
    <property type="match status" value="1"/>
</dbReference>
<feature type="domain" description="EAL" evidence="3">
    <location>
        <begin position="577"/>
        <end position="830"/>
    </location>
</feature>
<dbReference type="GO" id="GO:0016020">
    <property type="term" value="C:membrane"/>
    <property type="evidence" value="ECO:0007669"/>
    <property type="project" value="InterPro"/>
</dbReference>
<feature type="transmembrane region" description="Helical" evidence="2">
    <location>
        <begin position="327"/>
        <end position="348"/>
    </location>
</feature>
<dbReference type="InterPro" id="IPR043128">
    <property type="entry name" value="Rev_trsase/Diguanyl_cyclase"/>
</dbReference>
<feature type="transmembrane region" description="Helical" evidence="2">
    <location>
        <begin position="12"/>
        <end position="30"/>
    </location>
</feature>
<dbReference type="PANTHER" id="PTHR44757:SF2">
    <property type="entry name" value="BIOFILM ARCHITECTURE MAINTENANCE PROTEIN MBAA"/>
    <property type="match status" value="1"/>
</dbReference>
<dbReference type="InterPro" id="IPR035919">
    <property type="entry name" value="EAL_sf"/>
</dbReference>
<feature type="domain" description="HAMP" evidence="4">
    <location>
        <begin position="349"/>
        <end position="401"/>
    </location>
</feature>
<evidence type="ECO:0000259" key="5">
    <source>
        <dbReference type="PROSITE" id="PS50887"/>
    </source>
</evidence>
<dbReference type="SUPFAM" id="SSF141868">
    <property type="entry name" value="EAL domain-like"/>
    <property type="match status" value="1"/>
</dbReference>
<feature type="domain" description="GGDEF" evidence="5">
    <location>
        <begin position="437"/>
        <end position="568"/>
    </location>
</feature>
<evidence type="ECO:0000256" key="2">
    <source>
        <dbReference type="SAM" id="Phobius"/>
    </source>
</evidence>
<dbReference type="InterPro" id="IPR003660">
    <property type="entry name" value="HAMP_dom"/>
</dbReference>
<gene>
    <name evidence="6" type="ORF">MNBD_GAMMA22-1657</name>
</gene>
<evidence type="ECO:0000313" key="6">
    <source>
        <dbReference type="EMBL" id="VAW94852.1"/>
    </source>
</evidence>
<dbReference type="NCBIfam" id="TIGR00254">
    <property type="entry name" value="GGDEF"/>
    <property type="match status" value="1"/>
</dbReference>
<dbReference type="EMBL" id="UOFS01000019">
    <property type="protein sequence ID" value="VAW94852.1"/>
    <property type="molecule type" value="Genomic_DNA"/>
</dbReference>
<organism evidence="6">
    <name type="scientific">hydrothermal vent metagenome</name>
    <dbReference type="NCBI Taxonomy" id="652676"/>
    <lineage>
        <taxon>unclassified sequences</taxon>
        <taxon>metagenomes</taxon>
        <taxon>ecological metagenomes</taxon>
    </lineage>
</organism>
<dbReference type="Gene3D" id="6.10.340.10">
    <property type="match status" value="1"/>
</dbReference>
<keyword evidence="2" id="KW-0472">Membrane</keyword>
<dbReference type="Gene3D" id="3.30.70.270">
    <property type="match status" value="1"/>
</dbReference>
<dbReference type="InterPro" id="IPR001633">
    <property type="entry name" value="EAL_dom"/>
</dbReference>
<dbReference type="Pfam" id="PF00990">
    <property type="entry name" value="GGDEF"/>
    <property type="match status" value="1"/>
</dbReference>
<name>A0A3B1A530_9ZZZZ</name>
<dbReference type="AlphaFoldDB" id="A0A3B1A530"/>
<dbReference type="PROSITE" id="PS50885">
    <property type="entry name" value="HAMP"/>
    <property type="match status" value="1"/>
</dbReference>
<dbReference type="SMART" id="SM00052">
    <property type="entry name" value="EAL"/>
    <property type="match status" value="1"/>
</dbReference>
<reference evidence="6" key="1">
    <citation type="submission" date="2018-06" db="EMBL/GenBank/DDBJ databases">
        <authorList>
            <person name="Zhirakovskaya E."/>
        </authorList>
    </citation>
    <scope>NUCLEOTIDE SEQUENCE</scope>
</reference>
<dbReference type="InterPro" id="IPR052155">
    <property type="entry name" value="Biofilm_reg_signaling"/>
</dbReference>
<dbReference type="PANTHER" id="PTHR44757">
    <property type="entry name" value="DIGUANYLATE CYCLASE DGCP"/>
    <property type="match status" value="1"/>
</dbReference>